<feature type="transmembrane region" description="Helical" evidence="1">
    <location>
        <begin position="5"/>
        <end position="27"/>
    </location>
</feature>
<protein>
    <recommendedName>
        <fullName evidence="4">Gustatory receptor</fullName>
    </recommendedName>
</protein>
<dbReference type="Proteomes" id="UP000499080">
    <property type="component" value="Unassembled WGS sequence"/>
</dbReference>
<accession>A0A4Y2H6K3</accession>
<keyword evidence="1" id="KW-0472">Membrane</keyword>
<keyword evidence="3" id="KW-1185">Reference proteome</keyword>
<reference evidence="2 3" key="1">
    <citation type="journal article" date="2019" name="Sci. Rep.">
        <title>Orb-weaving spider Araneus ventricosus genome elucidates the spidroin gene catalogue.</title>
        <authorList>
            <person name="Kono N."/>
            <person name="Nakamura H."/>
            <person name="Ohtoshi R."/>
            <person name="Moran D.A.P."/>
            <person name="Shinohara A."/>
            <person name="Yoshida Y."/>
            <person name="Fujiwara M."/>
            <person name="Mori M."/>
            <person name="Tomita M."/>
            <person name="Arakawa K."/>
        </authorList>
    </citation>
    <scope>NUCLEOTIDE SEQUENCE [LARGE SCALE GENOMIC DNA]</scope>
</reference>
<dbReference type="OrthoDB" id="6420484at2759"/>
<proteinExistence type="predicted"/>
<organism evidence="2 3">
    <name type="scientific">Araneus ventricosus</name>
    <name type="common">Orbweaver spider</name>
    <name type="synonym">Epeira ventricosa</name>
    <dbReference type="NCBI Taxonomy" id="182803"/>
    <lineage>
        <taxon>Eukaryota</taxon>
        <taxon>Metazoa</taxon>
        <taxon>Ecdysozoa</taxon>
        <taxon>Arthropoda</taxon>
        <taxon>Chelicerata</taxon>
        <taxon>Arachnida</taxon>
        <taxon>Araneae</taxon>
        <taxon>Araneomorphae</taxon>
        <taxon>Entelegynae</taxon>
        <taxon>Araneoidea</taxon>
        <taxon>Araneidae</taxon>
        <taxon>Araneus</taxon>
    </lineage>
</organism>
<keyword evidence="1" id="KW-1133">Transmembrane helix</keyword>
<dbReference type="EMBL" id="BGPR01001790">
    <property type="protein sequence ID" value="GBM61922.1"/>
    <property type="molecule type" value="Genomic_DNA"/>
</dbReference>
<name>A0A4Y2H6K3_ARAVE</name>
<evidence type="ECO:0000256" key="1">
    <source>
        <dbReference type="SAM" id="Phobius"/>
    </source>
</evidence>
<gene>
    <name evidence="2" type="ORF">AVEN_69577_1</name>
</gene>
<feature type="transmembrane region" description="Helical" evidence="1">
    <location>
        <begin position="39"/>
        <end position="60"/>
    </location>
</feature>
<evidence type="ECO:0000313" key="2">
    <source>
        <dbReference type="EMBL" id="GBM61922.1"/>
    </source>
</evidence>
<evidence type="ECO:0000313" key="3">
    <source>
        <dbReference type="Proteomes" id="UP000499080"/>
    </source>
</evidence>
<evidence type="ECO:0008006" key="4">
    <source>
        <dbReference type="Google" id="ProtNLM"/>
    </source>
</evidence>
<comment type="caution">
    <text evidence="2">The sequence shown here is derived from an EMBL/GenBank/DDBJ whole genome shotgun (WGS) entry which is preliminary data.</text>
</comment>
<dbReference type="AlphaFoldDB" id="A0A4Y2H6K3"/>
<sequence>MSLNILFLCCANFSNLFVIVSLILGFNKYPNAGLTLNRIVFGMLSFVAFFAVSYCASEVSREDEKIRKRMKSVVFNLSVKKDTKKQGDLLQRFLQSKAEIVLSAGGVMNFSRGFLLTSSGVLISYNLLLVQLNTAY</sequence>
<keyword evidence="1" id="KW-0812">Transmembrane</keyword>